<proteinExistence type="predicted"/>
<protein>
    <submittedName>
        <fullName evidence="1">Uncharacterized protein</fullName>
    </submittedName>
</protein>
<feature type="non-terminal residue" evidence="1">
    <location>
        <position position="1"/>
    </location>
</feature>
<organism evidence="1">
    <name type="scientific">marine sediment metagenome</name>
    <dbReference type="NCBI Taxonomy" id="412755"/>
    <lineage>
        <taxon>unclassified sequences</taxon>
        <taxon>metagenomes</taxon>
        <taxon>ecological metagenomes</taxon>
    </lineage>
</organism>
<reference evidence="1" key="1">
    <citation type="journal article" date="2015" name="Nature">
        <title>Complex archaea that bridge the gap between prokaryotes and eukaryotes.</title>
        <authorList>
            <person name="Spang A."/>
            <person name="Saw J.H."/>
            <person name="Jorgensen S.L."/>
            <person name="Zaremba-Niedzwiedzka K."/>
            <person name="Martijn J."/>
            <person name="Lind A.E."/>
            <person name="van Eijk R."/>
            <person name="Schleper C."/>
            <person name="Guy L."/>
            <person name="Ettema T.J."/>
        </authorList>
    </citation>
    <scope>NUCLEOTIDE SEQUENCE</scope>
</reference>
<dbReference type="EMBL" id="LAZR01047256">
    <property type="protein sequence ID" value="KKK94641.1"/>
    <property type="molecule type" value="Genomic_DNA"/>
</dbReference>
<evidence type="ECO:0000313" key="1">
    <source>
        <dbReference type="EMBL" id="KKK94641.1"/>
    </source>
</evidence>
<name>A0A0F9CD45_9ZZZZ</name>
<dbReference type="AlphaFoldDB" id="A0A0F9CD45"/>
<sequence>YWIGVENIHGGSLFRCSGCHKHLWLPNGEEEIWQLGKLVEKHGITDGYCQYLNRSRKRPAKILMAKLQLIERESESVEDKLVFARKIDRIMHEKKYDRKEVI</sequence>
<comment type="caution">
    <text evidence="1">The sequence shown here is derived from an EMBL/GenBank/DDBJ whole genome shotgun (WGS) entry which is preliminary data.</text>
</comment>
<gene>
    <name evidence="1" type="ORF">LCGC14_2680790</name>
</gene>
<accession>A0A0F9CD45</accession>